<evidence type="ECO:0000313" key="1">
    <source>
        <dbReference type="EMBL" id="MDB6371829.1"/>
    </source>
</evidence>
<dbReference type="InterPro" id="IPR050708">
    <property type="entry name" value="T6SS_VgrG/RHS"/>
</dbReference>
<sequence>MLTVNDPRNLTCNLRFAGQYEDEESGLFYNRHRYYESDTGQYLSPDPLNLSGGFNPYSYVHDPVNWIDPLGLAGCNKKDYEYDMVNNPGPLSHHPYDIRWAPAGNFAGGKYNSRVLDEDLILYRGGNGGGGQNALGQLFTTSPPTSVAHVRIDTAVKPQWFNEAGELTGKSPINAVYKVKIPKGTTIFEGPVGYQGGIYLGGQNKMQIFVKEPWKIDGVKVLQDWPLR</sequence>
<reference evidence="1" key="1">
    <citation type="submission" date="2023-01" db="EMBL/GenBank/DDBJ databases">
        <title>Genome sequencing of Photorhabdus bodei 09-20.</title>
        <authorList>
            <person name="Kalindamar S."/>
            <person name="Kumru S."/>
        </authorList>
    </citation>
    <scope>NUCLEOTIDE SEQUENCE</scope>
    <source>
        <strain evidence="1">09-20</strain>
    </source>
</reference>
<dbReference type="Proteomes" id="UP001212996">
    <property type="component" value="Unassembled WGS sequence"/>
</dbReference>
<dbReference type="PANTHER" id="PTHR32305:SF15">
    <property type="entry name" value="PROTEIN RHSA-RELATED"/>
    <property type="match status" value="1"/>
</dbReference>
<dbReference type="PANTHER" id="PTHR32305">
    <property type="match status" value="1"/>
</dbReference>
<dbReference type="AlphaFoldDB" id="A0AAW6BJ29"/>
<dbReference type="InterPro" id="IPR022385">
    <property type="entry name" value="Rhs_assc_core"/>
</dbReference>
<dbReference type="PRINTS" id="PR00394">
    <property type="entry name" value="RHSPROTEIN"/>
</dbReference>
<accession>A0AAW6BJ29</accession>
<protein>
    <submittedName>
        <fullName evidence="1">RHS repeat-associated core domain-containing protein</fullName>
    </submittedName>
</protein>
<dbReference type="NCBIfam" id="TIGR03696">
    <property type="entry name" value="Rhs_assc_core"/>
    <property type="match status" value="1"/>
</dbReference>
<evidence type="ECO:0000313" key="2">
    <source>
        <dbReference type="Proteomes" id="UP001212996"/>
    </source>
</evidence>
<name>A0AAW6BJ29_9GAMM</name>
<comment type="caution">
    <text evidence="1">The sequence shown here is derived from an EMBL/GenBank/DDBJ whole genome shotgun (WGS) entry which is preliminary data.</text>
</comment>
<dbReference type="Gene3D" id="2.180.10.10">
    <property type="entry name" value="RHS repeat-associated core"/>
    <property type="match status" value="1"/>
</dbReference>
<gene>
    <name evidence="1" type="ORF">PH362_07660</name>
</gene>
<organism evidence="1 2">
    <name type="scientific">Photorhabdus bodei</name>
    <dbReference type="NCBI Taxonomy" id="2029681"/>
    <lineage>
        <taxon>Bacteria</taxon>
        <taxon>Pseudomonadati</taxon>
        <taxon>Pseudomonadota</taxon>
        <taxon>Gammaproteobacteria</taxon>
        <taxon>Enterobacterales</taxon>
        <taxon>Morganellaceae</taxon>
        <taxon>Photorhabdus</taxon>
    </lineage>
</organism>
<dbReference type="EMBL" id="JAQMFO010000007">
    <property type="protein sequence ID" value="MDB6371829.1"/>
    <property type="molecule type" value="Genomic_DNA"/>
</dbReference>
<proteinExistence type="predicted"/>